<dbReference type="AlphaFoldDB" id="A0A2P5XAN8"/>
<gene>
    <name evidence="1" type="ORF">GOBAR_AA20255</name>
</gene>
<sequence>MAERYGRVSSPCRRNRIEPCPWHACGFPFPHSWSLMEFIHVHVARLWGCIASRVLEKSCTLFLHGRIAQPCLVPCLATALGTPVADENPEDFVAFGSLDHPRRNLDGSSNLHYKYYCRGYFEI</sequence>
<reference evidence="1 2" key="1">
    <citation type="submission" date="2015-01" db="EMBL/GenBank/DDBJ databases">
        <title>Genome of allotetraploid Gossypium barbadense reveals genomic plasticity and fiber elongation in cotton evolution.</title>
        <authorList>
            <person name="Chen X."/>
            <person name="Liu X."/>
            <person name="Zhao B."/>
            <person name="Zheng H."/>
            <person name="Hu Y."/>
            <person name="Lu G."/>
            <person name="Yang C."/>
            <person name="Chen J."/>
            <person name="Shan C."/>
            <person name="Zhang L."/>
            <person name="Zhou Y."/>
            <person name="Wang L."/>
            <person name="Guo W."/>
            <person name="Bai Y."/>
            <person name="Ruan J."/>
            <person name="Shangguan X."/>
            <person name="Mao Y."/>
            <person name="Jiang J."/>
            <person name="Zhu Y."/>
            <person name="Lei J."/>
            <person name="Kang H."/>
            <person name="Chen S."/>
            <person name="He X."/>
            <person name="Wang R."/>
            <person name="Wang Y."/>
            <person name="Chen J."/>
            <person name="Wang L."/>
            <person name="Yu S."/>
            <person name="Wang B."/>
            <person name="Wei J."/>
            <person name="Song S."/>
            <person name="Lu X."/>
            <person name="Gao Z."/>
            <person name="Gu W."/>
            <person name="Deng X."/>
            <person name="Ma D."/>
            <person name="Wang S."/>
            <person name="Liang W."/>
            <person name="Fang L."/>
            <person name="Cai C."/>
            <person name="Zhu X."/>
            <person name="Zhou B."/>
            <person name="Zhang Y."/>
            <person name="Chen Z."/>
            <person name="Xu S."/>
            <person name="Zhu R."/>
            <person name="Wang S."/>
            <person name="Zhang T."/>
            <person name="Zhao G."/>
        </authorList>
    </citation>
    <scope>NUCLEOTIDE SEQUENCE [LARGE SCALE GENOMIC DNA]</scope>
    <source>
        <strain evidence="2">cv. Xinhai21</strain>
        <tissue evidence="1">Leaf</tissue>
    </source>
</reference>
<dbReference type="Proteomes" id="UP000239757">
    <property type="component" value="Unassembled WGS sequence"/>
</dbReference>
<accession>A0A2P5XAN8</accession>
<organism evidence="1 2">
    <name type="scientific">Gossypium barbadense</name>
    <name type="common">Sea Island cotton</name>
    <name type="synonym">Hibiscus barbadensis</name>
    <dbReference type="NCBI Taxonomy" id="3634"/>
    <lineage>
        <taxon>Eukaryota</taxon>
        <taxon>Viridiplantae</taxon>
        <taxon>Streptophyta</taxon>
        <taxon>Embryophyta</taxon>
        <taxon>Tracheophyta</taxon>
        <taxon>Spermatophyta</taxon>
        <taxon>Magnoliopsida</taxon>
        <taxon>eudicotyledons</taxon>
        <taxon>Gunneridae</taxon>
        <taxon>Pentapetalae</taxon>
        <taxon>rosids</taxon>
        <taxon>malvids</taxon>
        <taxon>Malvales</taxon>
        <taxon>Malvaceae</taxon>
        <taxon>Malvoideae</taxon>
        <taxon>Gossypium</taxon>
    </lineage>
</organism>
<dbReference type="EMBL" id="KZ665299">
    <property type="protein sequence ID" value="PPS00410.1"/>
    <property type="molecule type" value="Genomic_DNA"/>
</dbReference>
<protein>
    <submittedName>
        <fullName evidence="1">Uncharacterized protein</fullName>
    </submittedName>
</protein>
<evidence type="ECO:0000313" key="1">
    <source>
        <dbReference type="EMBL" id="PPS00410.1"/>
    </source>
</evidence>
<proteinExistence type="predicted"/>
<evidence type="ECO:0000313" key="2">
    <source>
        <dbReference type="Proteomes" id="UP000239757"/>
    </source>
</evidence>
<name>A0A2P5XAN8_GOSBA</name>